<keyword evidence="2" id="KW-1185">Reference proteome</keyword>
<accession>A0A7J6X8T4</accession>
<dbReference type="AlphaFoldDB" id="A0A7J6X8T4"/>
<evidence type="ECO:0000313" key="1">
    <source>
        <dbReference type="EMBL" id="KAF5204792.1"/>
    </source>
</evidence>
<evidence type="ECO:0000313" key="2">
    <source>
        <dbReference type="Proteomes" id="UP000554482"/>
    </source>
</evidence>
<reference evidence="1 2" key="1">
    <citation type="submission" date="2020-06" db="EMBL/GenBank/DDBJ databases">
        <title>Transcriptomic and genomic resources for Thalictrum thalictroides and T. hernandezii: Facilitating candidate gene discovery in an emerging model plant lineage.</title>
        <authorList>
            <person name="Arias T."/>
            <person name="Riano-Pachon D.M."/>
            <person name="Di Stilio V.S."/>
        </authorList>
    </citation>
    <scope>NUCLEOTIDE SEQUENCE [LARGE SCALE GENOMIC DNA]</scope>
    <source>
        <strain evidence="2">cv. WT478/WT964</strain>
        <tissue evidence="1">Leaves</tissue>
    </source>
</reference>
<comment type="caution">
    <text evidence="1">The sequence shown here is derived from an EMBL/GenBank/DDBJ whole genome shotgun (WGS) entry which is preliminary data.</text>
</comment>
<name>A0A7J6X8T4_THATH</name>
<organism evidence="1 2">
    <name type="scientific">Thalictrum thalictroides</name>
    <name type="common">Rue-anemone</name>
    <name type="synonym">Anemone thalictroides</name>
    <dbReference type="NCBI Taxonomy" id="46969"/>
    <lineage>
        <taxon>Eukaryota</taxon>
        <taxon>Viridiplantae</taxon>
        <taxon>Streptophyta</taxon>
        <taxon>Embryophyta</taxon>
        <taxon>Tracheophyta</taxon>
        <taxon>Spermatophyta</taxon>
        <taxon>Magnoliopsida</taxon>
        <taxon>Ranunculales</taxon>
        <taxon>Ranunculaceae</taxon>
        <taxon>Thalictroideae</taxon>
        <taxon>Thalictrum</taxon>
    </lineage>
</organism>
<dbReference type="Proteomes" id="UP000554482">
    <property type="component" value="Unassembled WGS sequence"/>
</dbReference>
<dbReference type="EMBL" id="JABWDY010004963">
    <property type="protein sequence ID" value="KAF5204792.1"/>
    <property type="molecule type" value="Genomic_DNA"/>
</dbReference>
<gene>
    <name evidence="1" type="ORF">FRX31_005620</name>
</gene>
<protein>
    <submittedName>
        <fullName evidence="1">Uncharacterized protein</fullName>
    </submittedName>
</protein>
<proteinExistence type="predicted"/>
<sequence length="103" mass="11800">MVRREVMSCSLHPTRELLCTQINGAVTLNLDIYQMKKPGNFVRKLFRDLEKCGRDVKKCGSLPLAIVMKLVWIAEREGDEETMEGKHNTICMVQIGKKKTYQG</sequence>